<comment type="caution">
    <text evidence="1">The sequence shown here is derived from an EMBL/GenBank/DDBJ whole genome shotgun (WGS) entry which is preliminary data.</text>
</comment>
<accession>A0A7W9BDE7</accession>
<dbReference type="AlphaFoldDB" id="A0A7W9BDE7"/>
<organism evidence="1 2">
    <name type="scientific">Sphingomonas aerophila</name>
    <dbReference type="NCBI Taxonomy" id="1344948"/>
    <lineage>
        <taxon>Bacteria</taxon>
        <taxon>Pseudomonadati</taxon>
        <taxon>Pseudomonadota</taxon>
        <taxon>Alphaproteobacteria</taxon>
        <taxon>Sphingomonadales</taxon>
        <taxon>Sphingomonadaceae</taxon>
        <taxon>Sphingomonas</taxon>
    </lineage>
</organism>
<proteinExistence type="predicted"/>
<sequence length="68" mass="7133">MRVLACLLPALLLGAAPERTEAVPPGSFQTWGIHPVETLSLKAGGVSVKVAATPANRRRRMRVAGSKA</sequence>
<evidence type="ECO:0000313" key="2">
    <source>
        <dbReference type="Proteomes" id="UP000546200"/>
    </source>
</evidence>
<name>A0A7W9BDE7_9SPHN</name>
<protein>
    <submittedName>
        <fullName evidence="1">Uncharacterized protein</fullName>
    </submittedName>
</protein>
<keyword evidence="2" id="KW-1185">Reference proteome</keyword>
<evidence type="ECO:0000313" key="1">
    <source>
        <dbReference type="EMBL" id="MBB5715096.1"/>
    </source>
</evidence>
<dbReference type="Proteomes" id="UP000546200">
    <property type="component" value="Unassembled WGS sequence"/>
</dbReference>
<reference evidence="1 2" key="1">
    <citation type="submission" date="2020-08" db="EMBL/GenBank/DDBJ databases">
        <title>Genomic Encyclopedia of Type Strains, Phase IV (KMG-IV): sequencing the most valuable type-strain genomes for metagenomic binning, comparative biology and taxonomic classification.</title>
        <authorList>
            <person name="Goeker M."/>
        </authorList>
    </citation>
    <scope>NUCLEOTIDE SEQUENCE [LARGE SCALE GENOMIC DNA]</scope>
    <source>
        <strain evidence="1 2">DSM 100044</strain>
    </source>
</reference>
<gene>
    <name evidence="1" type="ORF">FHS94_001937</name>
</gene>
<dbReference type="EMBL" id="JACIJK010000005">
    <property type="protein sequence ID" value="MBB5715096.1"/>
    <property type="molecule type" value="Genomic_DNA"/>
</dbReference>